<sequence>MPFRWLLCCGPRKQPSASKRRKWRRRHTRDLNAAAASLNGMYPGVAPLHRISGARTPSVRSEDQDWHDAEEALSGSESMEVWSPDGNNHESPFSDSSSPGLLDRLSIMWELRKQKQPNLEELPSSPRSPRVTGSRPILIKSLTGNALNSQNLGTLPSAPLAVRWASVGGETFQVRGQDYMKSRVKEPSGPAIYRLLGADLFSFDQKIHNIAHHIDLPAPPRVSAAHSALPPEERLPLILIINLQLPSYVPPIFGRNHDGPGFSLVFYFALPDNWTPDQVPNRAALELFQRFVHDGVESDGCATRDRLKLIPHVANPEEWASAAPLSRYESKLLSSYADKPILSRPQHHFFSTSRYMEIDLDIHCYAYLARKALHGFLGRLGGLVIDAAFIVQGNAEDELPELVFGAGRLSGVRLDLAQPFRVVPQEELVLHRLSPNLTST</sequence>
<evidence type="ECO:0000313" key="3">
    <source>
        <dbReference type="EMBL" id="JAT72492.1"/>
    </source>
</evidence>
<dbReference type="AlphaFoldDB" id="A0A1D1ZZY1"/>
<dbReference type="InterPro" id="IPR009769">
    <property type="entry name" value="EDR2_C"/>
</dbReference>
<organism evidence="3">
    <name type="scientific">Auxenochlorella protothecoides</name>
    <name type="common">Green microalga</name>
    <name type="synonym">Chlorella protothecoides</name>
    <dbReference type="NCBI Taxonomy" id="3075"/>
    <lineage>
        <taxon>Eukaryota</taxon>
        <taxon>Viridiplantae</taxon>
        <taxon>Chlorophyta</taxon>
        <taxon>core chlorophytes</taxon>
        <taxon>Trebouxiophyceae</taxon>
        <taxon>Chlorellales</taxon>
        <taxon>Chlorellaceae</taxon>
        <taxon>Auxenochlorella</taxon>
    </lineage>
</organism>
<feature type="domain" description="Protein ENHANCED DISEASE RESISTANCE 2 C-terminal" evidence="2">
    <location>
        <begin position="164"/>
        <end position="411"/>
    </location>
</feature>
<feature type="compositionally biased region" description="Basic and acidic residues" evidence="1">
    <location>
        <begin position="60"/>
        <end position="70"/>
    </location>
</feature>
<dbReference type="PANTHER" id="PTHR31558:SF3">
    <property type="entry name" value="CW14 PROTEIN"/>
    <property type="match status" value="1"/>
</dbReference>
<dbReference type="EMBL" id="GDKF01006130">
    <property type="protein sequence ID" value="JAT72492.1"/>
    <property type="molecule type" value="Transcribed_RNA"/>
</dbReference>
<dbReference type="PANTHER" id="PTHR31558">
    <property type="entry name" value="CW14 PROTEIN"/>
    <property type="match status" value="1"/>
</dbReference>
<reference evidence="3" key="1">
    <citation type="submission" date="2015-08" db="EMBL/GenBank/DDBJ databases">
        <authorList>
            <person name="Babu N.S."/>
            <person name="Beckwith C.J."/>
            <person name="Beseler K.G."/>
            <person name="Brison A."/>
            <person name="Carone J.V."/>
            <person name="Caskin T.P."/>
            <person name="Diamond M."/>
            <person name="Durham M.E."/>
            <person name="Foxe J.M."/>
            <person name="Go M."/>
            <person name="Henderson B.A."/>
            <person name="Jones I.B."/>
            <person name="McGettigan J.A."/>
            <person name="Micheletti S.J."/>
            <person name="Nasrallah M.E."/>
            <person name="Ortiz D."/>
            <person name="Piller C.R."/>
            <person name="Privatt S.R."/>
            <person name="Schneider S.L."/>
            <person name="Sharp S."/>
            <person name="Smith T.C."/>
            <person name="Stanton J.D."/>
            <person name="Ullery H.E."/>
            <person name="Wilson R.J."/>
            <person name="Serrano M.G."/>
            <person name="Buck G."/>
            <person name="Lee V."/>
            <person name="Wang Y."/>
            <person name="Carvalho R."/>
            <person name="Voegtly L."/>
            <person name="Shi R."/>
            <person name="Duckworth R."/>
            <person name="Johnson A."/>
            <person name="Loviza R."/>
            <person name="Walstead R."/>
            <person name="Shah Z."/>
            <person name="Kiflezghi M."/>
            <person name="Wade K."/>
            <person name="Ball S.L."/>
            <person name="Bradley K.W."/>
            <person name="Asai D.J."/>
            <person name="Bowman C.A."/>
            <person name="Russell D.A."/>
            <person name="Pope W.H."/>
            <person name="Jacobs-Sera D."/>
            <person name="Hendrix R.W."/>
            <person name="Hatfull G.F."/>
        </authorList>
    </citation>
    <scope>NUCLEOTIDE SEQUENCE</scope>
</reference>
<proteinExistence type="predicted"/>
<dbReference type="Pfam" id="PF07059">
    <property type="entry name" value="EDR2_C"/>
    <property type="match status" value="1"/>
</dbReference>
<accession>A0A1D1ZZY1</accession>
<evidence type="ECO:0000256" key="1">
    <source>
        <dbReference type="SAM" id="MobiDB-lite"/>
    </source>
</evidence>
<protein>
    <recommendedName>
        <fullName evidence="2">Protein ENHANCED DISEASE RESISTANCE 2 C-terminal domain-containing protein</fullName>
    </recommendedName>
</protein>
<name>A0A1D1ZZY1_AUXPR</name>
<feature type="compositionally biased region" description="Polar residues" evidence="1">
    <location>
        <begin position="85"/>
        <end position="98"/>
    </location>
</feature>
<evidence type="ECO:0000259" key="2">
    <source>
        <dbReference type="Pfam" id="PF07059"/>
    </source>
</evidence>
<feature type="region of interest" description="Disordered" evidence="1">
    <location>
        <begin position="55"/>
        <end position="98"/>
    </location>
</feature>
<gene>
    <name evidence="3" type="ORF">g.11181</name>
</gene>